<accession>A0ABQ9E9D2</accession>
<dbReference type="PANTHER" id="PTHR24027:SF438">
    <property type="entry name" value="CADHERIN 23"/>
    <property type="match status" value="1"/>
</dbReference>
<comment type="subcellular location">
    <subcellularLocation>
        <location evidence="1">Membrane</location>
    </subcellularLocation>
</comment>
<evidence type="ECO:0000256" key="2">
    <source>
        <dbReference type="ARBA" id="ARBA00022737"/>
    </source>
</evidence>
<dbReference type="SMART" id="SM00112">
    <property type="entry name" value="CA"/>
    <property type="match status" value="3"/>
</dbReference>
<dbReference type="EMBL" id="JARBDR010000918">
    <property type="protein sequence ID" value="KAJ8301927.1"/>
    <property type="molecule type" value="Genomic_DNA"/>
</dbReference>
<dbReference type="PRINTS" id="PR00205">
    <property type="entry name" value="CADHERIN"/>
</dbReference>
<dbReference type="InterPro" id="IPR015919">
    <property type="entry name" value="Cadherin-like_sf"/>
</dbReference>
<dbReference type="PROSITE" id="PS00232">
    <property type="entry name" value="CADHERIN_1"/>
    <property type="match status" value="2"/>
</dbReference>
<evidence type="ECO:0000256" key="6">
    <source>
        <dbReference type="SAM" id="Phobius"/>
    </source>
</evidence>
<keyword evidence="2" id="KW-0677">Repeat</keyword>
<dbReference type="InterPro" id="IPR020894">
    <property type="entry name" value="Cadherin_CS"/>
</dbReference>
<keyword evidence="3 5" id="KW-0106">Calcium</keyword>
<dbReference type="SUPFAM" id="SSF49313">
    <property type="entry name" value="Cadherin-like"/>
    <property type="match status" value="4"/>
</dbReference>
<protein>
    <recommendedName>
        <fullName evidence="7">Cadherin domain-containing protein</fullName>
    </recommendedName>
</protein>
<name>A0ABQ9E9D2_TEGGR</name>
<evidence type="ECO:0000256" key="1">
    <source>
        <dbReference type="ARBA" id="ARBA00004370"/>
    </source>
</evidence>
<evidence type="ECO:0000256" key="5">
    <source>
        <dbReference type="PROSITE-ProRule" id="PRU00043"/>
    </source>
</evidence>
<dbReference type="PROSITE" id="PS50268">
    <property type="entry name" value="CADHERIN_2"/>
    <property type="match status" value="2"/>
</dbReference>
<dbReference type="Gene3D" id="2.60.40.60">
    <property type="entry name" value="Cadherins"/>
    <property type="match status" value="4"/>
</dbReference>
<keyword evidence="6" id="KW-1133">Transmembrane helix</keyword>
<reference evidence="8 9" key="1">
    <citation type="submission" date="2022-12" db="EMBL/GenBank/DDBJ databases">
        <title>Chromosome-level genome of Tegillarca granosa.</title>
        <authorList>
            <person name="Kim J."/>
        </authorList>
    </citation>
    <scope>NUCLEOTIDE SEQUENCE [LARGE SCALE GENOMIC DNA]</scope>
    <source>
        <strain evidence="8">Teg-2019</strain>
        <tissue evidence="8">Adductor muscle</tissue>
    </source>
</reference>
<keyword evidence="9" id="KW-1185">Reference proteome</keyword>
<evidence type="ECO:0000313" key="8">
    <source>
        <dbReference type="EMBL" id="KAJ8301927.1"/>
    </source>
</evidence>
<keyword evidence="4 6" id="KW-0472">Membrane</keyword>
<feature type="domain" description="Cadherin" evidence="7">
    <location>
        <begin position="23"/>
        <end position="119"/>
    </location>
</feature>
<evidence type="ECO:0000259" key="7">
    <source>
        <dbReference type="PROSITE" id="PS50268"/>
    </source>
</evidence>
<evidence type="ECO:0000313" key="9">
    <source>
        <dbReference type="Proteomes" id="UP001217089"/>
    </source>
</evidence>
<dbReference type="PANTHER" id="PTHR24027">
    <property type="entry name" value="CADHERIN-23"/>
    <property type="match status" value="1"/>
</dbReference>
<keyword evidence="6" id="KW-0812">Transmembrane</keyword>
<dbReference type="InterPro" id="IPR039808">
    <property type="entry name" value="Cadherin"/>
</dbReference>
<proteinExistence type="predicted"/>
<feature type="transmembrane region" description="Helical" evidence="6">
    <location>
        <begin position="361"/>
        <end position="382"/>
    </location>
</feature>
<dbReference type="CDD" id="cd11304">
    <property type="entry name" value="Cadherin_repeat"/>
    <property type="match status" value="2"/>
</dbReference>
<dbReference type="InterPro" id="IPR002126">
    <property type="entry name" value="Cadherin-like_dom"/>
</dbReference>
<organism evidence="8 9">
    <name type="scientific">Tegillarca granosa</name>
    <name type="common">Malaysian cockle</name>
    <name type="synonym">Anadara granosa</name>
    <dbReference type="NCBI Taxonomy" id="220873"/>
    <lineage>
        <taxon>Eukaryota</taxon>
        <taxon>Metazoa</taxon>
        <taxon>Spiralia</taxon>
        <taxon>Lophotrochozoa</taxon>
        <taxon>Mollusca</taxon>
        <taxon>Bivalvia</taxon>
        <taxon>Autobranchia</taxon>
        <taxon>Pteriomorphia</taxon>
        <taxon>Arcoida</taxon>
        <taxon>Arcoidea</taxon>
        <taxon>Arcidae</taxon>
        <taxon>Tegillarca</taxon>
    </lineage>
</organism>
<evidence type="ECO:0000256" key="4">
    <source>
        <dbReference type="ARBA" id="ARBA00023136"/>
    </source>
</evidence>
<sequence>MDEKAHELWKILSTAPVISQPNPAGSTTISIPENITVGEAIYSVVASDADGNKLHYNVVTDKFSISNTSGEIQVSSLFDYEDANDRTHVITIQVSDGINVVNVTMTILVTDVNDNSPQFYPSTYAVSTDENTPAGTSLLELNCTDVDSESNGYCTMTIQSGDLNPARFNIIGNILYTTTNLLDYETKSKLDLIILGQDSPLSGTSNTATAAVAVTVNNVNEPPFLAKTTTIEALNNNGMNIFSIYAFTGIVALKNPVDYELVNLYEIVVVVTDYGSLKGTGTVTVSILDVNDNGPVCSSYKIKASVSENVGVLDYDNSSFYQLKVKVWDSGIPVFSTTVTVDVNVTAANYVVPWIETTEGIATTVTCTVLGLVCIVMAIALIKFAHRGKCQEQN</sequence>
<gene>
    <name evidence="8" type="ORF">KUTeg_020914</name>
</gene>
<feature type="domain" description="Cadherin" evidence="7">
    <location>
        <begin position="120"/>
        <end position="297"/>
    </location>
</feature>
<comment type="caution">
    <text evidence="8">The sequence shown here is derived from an EMBL/GenBank/DDBJ whole genome shotgun (WGS) entry which is preliminary data.</text>
</comment>
<dbReference type="Proteomes" id="UP001217089">
    <property type="component" value="Unassembled WGS sequence"/>
</dbReference>
<dbReference type="Pfam" id="PF00028">
    <property type="entry name" value="Cadherin"/>
    <property type="match status" value="2"/>
</dbReference>
<evidence type="ECO:0000256" key="3">
    <source>
        <dbReference type="ARBA" id="ARBA00022837"/>
    </source>
</evidence>